<evidence type="ECO:0000313" key="4">
    <source>
        <dbReference type="Proteomes" id="UP000470384"/>
    </source>
</evidence>
<dbReference type="Pfam" id="PF00561">
    <property type="entry name" value="Abhydrolase_1"/>
    <property type="match status" value="1"/>
</dbReference>
<organism evidence="3 4">
    <name type="scientific">Pyruvatibacter mobilis</name>
    <dbReference type="NCBI Taxonomy" id="1712261"/>
    <lineage>
        <taxon>Bacteria</taxon>
        <taxon>Pseudomonadati</taxon>
        <taxon>Pseudomonadota</taxon>
        <taxon>Alphaproteobacteria</taxon>
        <taxon>Hyphomicrobiales</taxon>
        <taxon>Parvibaculaceae</taxon>
        <taxon>Pyruvatibacter</taxon>
    </lineage>
</organism>
<dbReference type="Proteomes" id="UP000470384">
    <property type="component" value="Unassembled WGS sequence"/>
</dbReference>
<dbReference type="InterPro" id="IPR029058">
    <property type="entry name" value="AB_hydrolase_fold"/>
</dbReference>
<dbReference type="PRINTS" id="PR00412">
    <property type="entry name" value="EPOXHYDRLASE"/>
</dbReference>
<protein>
    <submittedName>
        <fullName evidence="3">Alpha/beta fold hydrolase</fullName>
    </submittedName>
</protein>
<dbReference type="InterPro" id="IPR000073">
    <property type="entry name" value="AB_hydrolase_1"/>
</dbReference>
<dbReference type="RefSeq" id="WP_160588692.1">
    <property type="nucleotide sequence ID" value="NZ_BMHN01000001.1"/>
</dbReference>
<keyword evidence="4" id="KW-1185">Reference proteome</keyword>
<dbReference type="PRINTS" id="PR00111">
    <property type="entry name" value="ABHYDROLASE"/>
</dbReference>
<dbReference type="PANTHER" id="PTHR42977">
    <property type="entry name" value="HYDROLASE-RELATED"/>
    <property type="match status" value="1"/>
</dbReference>
<evidence type="ECO:0000259" key="2">
    <source>
        <dbReference type="Pfam" id="PF00561"/>
    </source>
</evidence>
<gene>
    <name evidence="3" type="ORF">GTQ45_12930</name>
</gene>
<dbReference type="OrthoDB" id="9799612at2"/>
<comment type="caution">
    <text evidence="3">The sequence shown here is derived from an EMBL/GenBank/DDBJ whole genome shotgun (WGS) entry which is preliminary data.</text>
</comment>
<dbReference type="InterPro" id="IPR000639">
    <property type="entry name" value="Epox_hydrolase-like"/>
</dbReference>
<feature type="domain" description="AB hydrolase-1" evidence="2">
    <location>
        <begin position="45"/>
        <end position="147"/>
    </location>
</feature>
<dbReference type="SUPFAM" id="SSF53474">
    <property type="entry name" value="alpha/beta-Hydrolases"/>
    <property type="match status" value="1"/>
</dbReference>
<keyword evidence="1 3" id="KW-0378">Hydrolase</keyword>
<dbReference type="EMBL" id="WXYQ01000011">
    <property type="protein sequence ID" value="NBG96639.1"/>
    <property type="molecule type" value="Genomic_DNA"/>
</dbReference>
<evidence type="ECO:0000313" key="3">
    <source>
        <dbReference type="EMBL" id="NBG96639.1"/>
    </source>
</evidence>
<name>A0A845QDZ3_9HYPH</name>
<evidence type="ECO:0000256" key="1">
    <source>
        <dbReference type="ARBA" id="ARBA00022801"/>
    </source>
</evidence>
<reference evidence="3 4" key="1">
    <citation type="journal article" date="2016" name="Int. J. Syst. Evol. Microbiol.">
        <title>Pyruvatibacter mobilis gen. nov., sp. nov., a marine bacterium from the culture broth of Picochlorum sp. 122.</title>
        <authorList>
            <person name="Wang G."/>
            <person name="Tang M."/>
            <person name="Wu H."/>
            <person name="Dai S."/>
            <person name="Li T."/>
            <person name="Chen C."/>
            <person name="He H."/>
            <person name="Fan J."/>
            <person name="Xiang W."/>
            <person name="Li X."/>
        </authorList>
    </citation>
    <scope>NUCLEOTIDE SEQUENCE [LARGE SCALE GENOMIC DNA]</scope>
    <source>
        <strain evidence="3 4">GYP-11</strain>
    </source>
</reference>
<dbReference type="GO" id="GO:0004301">
    <property type="term" value="F:epoxide hydrolase activity"/>
    <property type="evidence" value="ECO:0007669"/>
    <property type="project" value="TreeGrafter"/>
</dbReference>
<accession>A0A845QDZ3</accession>
<dbReference type="PANTHER" id="PTHR42977:SF3">
    <property type="entry name" value="AB HYDROLASE-1 DOMAIN-CONTAINING PROTEIN"/>
    <property type="match status" value="1"/>
</dbReference>
<proteinExistence type="predicted"/>
<dbReference type="Gene3D" id="3.40.50.1820">
    <property type="entry name" value="alpha/beta hydrolase"/>
    <property type="match status" value="1"/>
</dbReference>
<dbReference type="AlphaFoldDB" id="A0A845QDZ3"/>
<dbReference type="InterPro" id="IPR051340">
    <property type="entry name" value="Haloalkane_dehalogenase"/>
</dbReference>
<sequence length="306" mass="34525">MEFIRTPDAQFDALEDWPYAPHYLEWEGLRVHHVDEGPKDAPVALLLHGEPTWAYLSRKMIPPLLDLGFRVIAPDLAGFGRSDKPVDDNWYVIERHCERLRHLIETLDLTDITLFVQDWGGPTGLRQAVDMPERFSRLVIMNTWLHHAGYEYSDGIKFWRDSACNPLWLAAMEGFFPSGAIVALSMQRPDADRAAIKTAYEAPFLEGGASRAGTRRFPWCIPNWEYEAGNGPDQERLFEALKTPGKPVHVIFGDSDGVFTADWGKQWAGMIEGATFDTVPQAGHFVQEEAGDEVIEIFARRAGLKG</sequence>
<dbReference type="GeneID" id="300653856"/>